<dbReference type="AlphaFoldDB" id="A0A1V3WEC9"/>
<feature type="region of interest" description="Disordered" evidence="1">
    <location>
        <begin position="1"/>
        <end position="90"/>
    </location>
</feature>
<accession>A0A1V3WEC9</accession>
<protein>
    <submittedName>
        <fullName evidence="2">Uncharacterized protein</fullName>
    </submittedName>
</protein>
<organism evidence="2 3">
    <name type="scientific">Mycobacterium kansasii</name>
    <dbReference type="NCBI Taxonomy" id="1768"/>
    <lineage>
        <taxon>Bacteria</taxon>
        <taxon>Bacillati</taxon>
        <taxon>Actinomycetota</taxon>
        <taxon>Actinomycetes</taxon>
        <taxon>Mycobacteriales</taxon>
        <taxon>Mycobacteriaceae</taxon>
        <taxon>Mycobacterium</taxon>
    </lineage>
</organism>
<sequence>MSHDPNQTTGEPRVEKAIISEQRVEKAIIGDGGFEKKGGYPAGPKPAKGVPPVPQGLRQPRTTPKAQNPNHKADLHPAGQPSRQQVKDGR</sequence>
<feature type="compositionally biased region" description="Basic and acidic residues" evidence="1">
    <location>
        <begin position="12"/>
        <end position="38"/>
    </location>
</feature>
<proteinExistence type="predicted"/>
<feature type="compositionally biased region" description="Polar residues" evidence="1">
    <location>
        <begin position="1"/>
        <end position="10"/>
    </location>
</feature>
<dbReference type="Proteomes" id="UP000188532">
    <property type="component" value="Unassembled WGS sequence"/>
</dbReference>
<comment type="caution">
    <text evidence="2">The sequence shown here is derived from an EMBL/GenBank/DDBJ whole genome shotgun (WGS) entry which is preliminary data.</text>
</comment>
<dbReference type="EMBL" id="MVBN01000011">
    <property type="protein sequence ID" value="OOK65344.1"/>
    <property type="molecule type" value="Genomic_DNA"/>
</dbReference>
<evidence type="ECO:0000313" key="3">
    <source>
        <dbReference type="Proteomes" id="UP000188532"/>
    </source>
</evidence>
<reference evidence="2 3" key="1">
    <citation type="submission" date="2017-02" db="EMBL/GenBank/DDBJ databases">
        <title>Complete genome sequences of Mycobacterium kansasii strains isolated from rhesus macaques.</title>
        <authorList>
            <person name="Panda A."/>
            <person name="Nagaraj S."/>
            <person name="Zhao X."/>
            <person name="Tettelin H."/>
            <person name="Detolla L.J."/>
        </authorList>
    </citation>
    <scope>NUCLEOTIDE SEQUENCE [LARGE SCALE GENOMIC DNA]</scope>
    <source>
        <strain evidence="2 3">11-3469</strain>
    </source>
</reference>
<gene>
    <name evidence="2" type="ORF">BZL29_7860</name>
</gene>
<evidence type="ECO:0000256" key="1">
    <source>
        <dbReference type="SAM" id="MobiDB-lite"/>
    </source>
</evidence>
<evidence type="ECO:0000313" key="2">
    <source>
        <dbReference type="EMBL" id="OOK65344.1"/>
    </source>
</evidence>
<name>A0A1V3WEC9_MYCKA</name>
<feature type="compositionally biased region" description="Polar residues" evidence="1">
    <location>
        <begin position="60"/>
        <end position="70"/>
    </location>
</feature>